<dbReference type="AlphaFoldDB" id="A0A9K3GLM3"/>
<keyword evidence="2" id="KW-1185">Reference proteome</keyword>
<evidence type="ECO:0000313" key="1">
    <source>
        <dbReference type="EMBL" id="GIQ87508.1"/>
    </source>
</evidence>
<reference evidence="1 2" key="1">
    <citation type="journal article" date="2018" name="PLoS ONE">
        <title>The draft genome of Kipferlia bialata reveals reductive genome evolution in fornicate parasites.</title>
        <authorList>
            <person name="Tanifuji G."/>
            <person name="Takabayashi S."/>
            <person name="Kume K."/>
            <person name="Takagi M."/>
            <person name="Nakayama T."/>
            <person name="Kamikawa R."/>
            <person name="Inagaki Y."/>
            <person name="Hashimoto T."/>
        </authorList>
    </citation>
    <scope>NUCLEOTIDE SEQUENCE [LARGE SCALE GENOMIC DNA]</scope>
    <source>
        <strain evidence="1">NY0173</strain>
    </source>
</reference>
<accession>A0A9K3GLM3</accession>
<dbReference type="EMBL" id="BDIP01003284">
    <property type="protein sequence ID" value="GIQ87508.1"/>
    <property type="molecule type" value="Genomic_DNA"/>
</dbReference>
<organism evidence="1 2">
    <name type="scientific">Kipferlia bialata</name>
    <dbReference type="NCBI Taxonomy" id="797122"/>
    <lineage>
        <taxon>Eukaryota</taxon>
        <taxon>Metamonada</taxon>
        <taxon>Carpediemonas-like organisms</taxon>
        <taxon>Kipferlia</taxon>
    </lineage>
</organism>
<proteinExistence type="predicted"/>
<evidence type="ECO:0000313" key="2">
    <source>
        <dbReference type="Proteomes" id="UP000265618"/>
    </source>
</evidence>
<name>A0A9K3GLM3_9EUKA</name>
<sequence length="271" mass="29614">MYTQASQDLLVSQAVSESGVPQASSRASLGGRVALPTQPECIRYIMGVALLLDLGVDVGSGACKLFQLSQGVIQPLDNIGPIPSLQLHCLTCLAVTSKILLSKKRWVTPERILNRLGVHRPVPSMELELSLLTALDYKPLAGLRDILHTTHIACEMHSRQFSKEHQAEVARCALELMALHMVEAEDGGILPEAVDAQLEQRESRRPEALIASATHILSNEMTSRVGPPPARDLARHASYVVKRFRVQTRGSSIAKGAAKCIKRTWDMCDVD</sequence>
<gene>
    <name evidence="1" type="ORF">KIPB_009556</name>
</gene>
<dbReference type="Proteomes" id="UP000265618">
    <property type="component" value="Unassembled WGS sequence"/>
</dbReference>
<comment type="caution">
    <text evidence="1">The sequence shown here is derived from an EMBL/GenBank/DDBJ whole genome shotgun (WGS) entry which is preliminary data.</text>
</comment>
<protein>
    <submittedName>
        <fullName evidence="1">Uncharacterized protein</fullName>
    </submittedName>
</protein>